<feature type="compositionally biased region" description="Basic and acidic residues" evidence="1">
    <location>
        <begin position="101"/>
        <end position="110"/>
    </location>
</feature>
<reference evidence="2" key="1">
    <citation type="submission" date="2023-10" db="EMBL/GenBank/DDBJ databases">
        <authorList>
            <person name="Chen Y."/>
            <person name="Shah S."/>
            <person name="Dougan E. K."/>
            <person name="Thang M."/>
            <person name="Chan C."/>
        </authorList>
    </citation>
    <scope>NUCLEOTIDE SEQUENCE [LARGE SCALE GENOMIC DNA]</scope>
</reference>
<sequence length="356" mass="36730">MLFKRGGVRGGNGAPSQRHNGFLPLAEGVAIQRDAQREGFPPLAHSRDGFLPLTEDVAIHRVVQGAGRTGGTSACAAARHWRDVTERRAVETEQAAGASKEAARPIRDAGPEPPPQAVARPEALLQDAEATARFRAAQAMGEGGSKAALWQSTVSQLKAGLRARIIWGSRRFSAKVIGAGGPEAVLQAVGELKSRLQDEDANVRTSAAKAVGKGGPETALQAVGELKALLRDDGAGVREWAAEAIGKGGPEAVLQAAGELKALLQDDGAGVRKLAAEAIGHGGPDASLQAGSEPKSGLQDKGVNVREWVAKAIGKGGPEAVLQAGGELKDLLKDKDAAVRSQVEATFSSFGAMIEG</sequence>
<dbReference type="Proteomes" id="UP001189429">
    <property type="component" value="Unassembled WGS sequence"/>
</dbReference>
<evidence type="ECO:0008006" key="4">
    <source>
        <dbReference type="Google" id="ProtNLM"/>
    </source>
</evidence>
<name>A0ABN9V781_9DINO</name>
<dbReference type="InterPro" id="IPR016024">
    <property type="entry name" value="ARM-type_fold"/>
</dbReference>
<feature type="region of interest" description="Disordered" evidence="1">
    <location>
        <begin position="88"/>
        <end position="117"/>
    </location>
</feature>
<gene>
    <name evidence="2" type="ORF">PCOR1329_LOCUS54579</name>
</gene>
<dbReference type="Pfam" id="PF13646">
    <property type="entry name" value="HEAT_2"/>
    <property type="match status" value="1"/>
</dbReference>
<proteinExistence type="predicted"/>
<comment type="caution">
    <text evidence="2">The sequence shown here is derived from an EMBL/GenBank/DDBJ whole genome shotgun (WGS) entry which is preliminary data.</text>
</comment>
<organism evidence="2 3">
    <name type="scientific">Prorocentrum cordatum</name>
    <dbReference type="NCBI Taxonomy" id="2364126"/>
    <lineage>
        <taxon>Eukaryota</taxon>
        <taxon>Sar</taxon>
        <taxon>Alveolata</taxon>
        <taxon>Dinophyceae</taxon>
        <taxon>Prorocentrales</taxon>
        <taxon>Prorocentraceae</taxon>
        <taxon>Prorocentrum</taxon>
    </lineage>
</organism>
<accession>A0ABN9V781</accession>
<keyword evidence="3" id="KW-1185">Reference proteome</keyword>
<protein>
    <recommendedName>
        <fullName evidence="4">HEAT repeat domain-containing protein</fullName>
    </recommendedName>
</protein>
<dbReference type="SUPFAM" id="SSF48371">
    <property type="entry name" value="ARM repeat"/>
    <property type="match status" value="1"/>
</dbReference>
<dbReference type="InterPro" id="IPR011989">
    <property type="entry name" value="ARM-like"/>
</dbReference>
<evidence type="ECO:0000313" key="2">
    <source>
        <dbReference type="EMBL" id="CAK0867706.1"/>
    </source>
</evidence>
<dbReference type="Gene3D" id="1.25.10.10">
    <property type="entry name" value="Leucine-rich Repeat Variant"/>
    <property type="match status" value="2"/>
</dbReference>
<feature type="region of interest" description="Disordered" evidence="1">
    <location>
        <begin position="1"/>
        <end position="20"/>
    </location>
</feature>
<evidence type="ECO:0000256" key="1">
    <source>
        <dbReference type="SAM" id="MobiDB-lite"/>
    </source>
</evidence>
<dbReference type="EMBL" id="CAUYUJ010016671">
    <property type="protein sequence ID" value="CAK0867706.1"/>
    <property type="molecule type" value="Genomic_DNA"/>
</dbReference>
<feature type="non-terminal residue" evidence="2">
    <location>
        <position position="356"/>
    </location>
</feature>
<evidence type="ECO:0000313" key="3">
    <source>
        <dbReference type="Proteomes" id="UP001189429"/>
    </source>
</evidence>